<sequence>MSEFEEVRPLMAMANMGDINKNVLNLRSLVTSNNEELLSKFEETKKLVNMKNEDLNNKFLETKELVNQKNQILSTRFDDLNDMVISKNNSLSEQIKGLYNTMQSRFDRMEGVDSSDELAADNLI</sequence>
<reference evidence="1 2" key="1">
    <citation type="journal article" date="2021" name="Microb. Ecol.">
        <title>Candidatus Mesenet longicola: Novel Endosymbionts of Brontispa longissima that Induce Cytoplasmic Incompatibility.</title>
        <authorList>
            <person name="Takano S."/>
            <person name="Gotoh Y."/>
            <person name="Hayashi T."/>
        </authorList>
    </citation>
    <scope>NUCLEOTIDE SEQUENCE [LARGE SCALE GENOMIC DNA]</scope>
    <source>
        <strain evidence="1">L5</strain>
    </source>
</reference>
<keyword evidence="2" id="KW-1185">Reference proteome</keyword>
<proteinExistence type="predicted"/>
<dbReference type="EMBL" id="BNGU01000057">
    <property type="protein sequence ID" value="GHM60016.1"/>
    <property type="molecule type" value="Genomic_DNA"/>
</dbReference>
<gene>
    <name evidence="1" type="ORF">sL5_10090</name>
</gene>
<protein>
    <submittedName>
        <fullName evidence="1">Uncharacterized protein</fullName>
    </submittedName>
</protein>
<organism evidence="1 2">
    <name type="scientific">Candidatus Mesenet longicola</name>
    <dbReference type="NCBI Taxonomy" id="1892558"/>
    <lineage>
        <taxon>Bacteria</taxon>
        <taxon>Pseudomonadati</taxon>
        <taxon>Pseudomonadota</taxon>
        <taxon>Alphaproteobacteria</taxon>
        <taxon>Rickettsiales</taxon>
        <taxon>Anaplasmataceae</taxon>
        <taxon>Candidatus Mesenet</taxon>
    </lineage>
</organism>
<dbReference type="Proteomes" id="UP000637906">
    <property type="component" value="Unassembled WGS sequence"/>
</dbReference>
<evidence type="ECO:0000313" key="2">
    <source>
        <dbReference type="Proteomes" id="UP000637906"/>
    </source>
</evidence>
<name>A0A8J3HYQ4_9RICK</name>
<evidence type="ECO:0000313" key="1">
    <source>
        <dbReference type="EMBL" id="GHM60016.1"/>
    </source>
</evidence>
<comment type="caution">
    <text evidence="1">The sequence shown here is derived from an EMBL/GenBank/DDBJ whole genome shotgun (WGS) entry which is preliminary data.</text>
</comment>
<dbReference type="AlphaFoldDB" id="A0A8J3HYQ4"/>
<accession>A0A8J3HYQ4</accession>